<organism evidence="2 3">
    <name type="scientific">Sinanodonta woodiana</name>
    <name type="common">Chinese pond mussel</name>
    <name type="synonym">Anodonta woodiana</name>
    <dbReference type="NCBI Taxonomy" id="1069815"/>
    <lineage>
        <taxon>Eukaryota</taxon>
        <taxon>Metazoa</taxon>
        <taxon>Spiralia</taxon>
        <taxon>Lophotrochozoa</taxon>
        <taxon>Mollusca</taxon>
        <taxon>Bivalvia</taxon>
        <taxon>Autobranchia</taxon>
        <taxon>Heteroconchia</taxon>
        <taxon>Palaeoheterodonta</taxon>
        <taxon>Unionida</taxon>
        <taxon>Unionoidea</taxon>
        <taxon>Unionidae</taxon>
        <taxon>Unioninae</taxon>
        <taxon>Sinanodonta</taxon>
    </lineage>
</organism>
<proteinExistence type="predicted"/>
<gene>
    <name evidence="2" type="ORF">ACJMK2_008116</name>
</gene>
<protein>
    <submittedName>
        <fullName evidence="2">Uncharacterized protein</fullName>
    </submittedName>
</protein>
<reference evidence="2 3" key="1">
    <citation type="submission" date="2024-11" db="EMBL/GenBank/DDBJ databases">
        <title>Chromosome-level genome assembly of the freshwater bivalve Anodonta woodiana.</title>
        <authorList>
            <person name="Chen X."/>
        </authorList>
    </citation>
    <scope>NUCLEOTIDE SEQUENCE [LARGE SCALE GENOMIC DNA]</scope>
    <source>
        <strain evidence="2">MN2024</strain>
        <tissue evidence="2">Gills</tissue>
    </source>
</reference>
<evidence type="ECO:0000313" key="2">
    <source>
        <dbReference type="EMBL" id="KAL3862126.1"/>
    </source>
</evidence>
<name>A0ABD3VLH2_SINWO</name>
<sequence length="952" mass="107863">KVDATCDAGFIRMSCLTPSPCHVKTRVRNALSEPHESKQKTSKLKEIINCMFFRRKKADVVDMLEEEKQAILPKGRKIHIDRSGKSRKALKMETMKDGPVQRRIVKSAPSTPCGTRHMAFLPSENPTAAFMSYLSPKDRTIRHACSTVSRSYSTSNLGRLHARQAFLQTQQQQRRHVITSRRSSDIPLYKRRPWQMGADDLNIGITKVSRTDKQKLETYAPGVISDSKGNAFNASTDDIYDLHEEMRRMRLSNPVFKLDDMSTSKFIEKKKVQGSDQELVLVHDESKTSSPSPISVKSAMEGLYQPTQQIFGSFCPEALNSSNKNEQGGETYNTKKPNYMHQGERRIFDENSVTREGLDERSWTMDEDDSETKAEEDQVSFHAESNSASYCINMEHNSFLMKNGENDFTGEIHSNKIDEGEPCIFFMGKKPFDGGLMKVTPVMNIENEQKRNLTLKMNNINDSENGSAQLNKMDIRLNENEDDDSDLHQSASPIMNMITDGDATDDSKLVPSFLRPRSQRGNLINNSEQPTRQDIHTHAVKTELYVGNIDYCKTVNSNGILHGQHIPPQIDGDESFSSEWSETSEIMNVLKEQCDQRNIMDQRPLSVSRSSSETLTPAPNVSSTHSFFVQIPPCQSDINSSRQYISSKNKATLFLHNEDLDKEEEKRVIDDNMRMMQTKSGTNSSSQSTIKSLNAEYIPPLNKFCIKPKTHVRHGQLQPLEIHSLREQNKNRLPFKDVEMNFSIGIGSDAMFGGTRTVKNVRLDPIQRSQSPVLEIPLRMDNTNGGNTERYRLSSELCYGSVPCPRSEMFGRNIYSNGYGNLNINHSHNTGYKGLMDSKPDDSSVQSLPPAMIERKDKHLNQCMGYSVNDTSSNYDTDLKHDHSLRGNKDRDYNTKENHVLNPIGKSKITEAGNNLHSLNKPGFKIKPIHPRETRRGIKLEWLLKDAAETEV</sequence>
<feature type="region of interest" description="Disordered" evidence="1">
    <location>
        <begin position="357"/>
        <end position="381"/>
    </location>
</feature>
<dbReference type="Proteomes" id="UP001634394">
    <property type="component" value="Unassembled WGS sequence"/>
</dbReference>
<keyword evidence="3" id="KW-1185">Reference proteome</keyword>
<accession>A0ABD3VLH2</accession>
<evidence type="ECO:0000313" key="3">
    <source>
        <dbReference type="Proteomes" id="UP001634394"/>
    </source>
</evidence>
<feature type="non-terminal residue" evidence="2">
    <location>
        <position position="1"/>
    </location>
</feature>
<comment type="caution">
    <text evidence="2">The sequence shown here is derived from an EMBL/GenBank/DDBJ whole genome shotgun (WGS) entry which is preliminary data.</text>
</comment>
<dbReference type="EMBL" id="JBJQND010000011">
    <property type="protein sequence ID" value="KAL3862126.1"/>
    <property type="molecule type" value="Genomic_DNA"/>
</dbReference>
<dbReference type="AlphaFoldDB" id="A0ABD3VLH2"/>
<feature type="compositionally biased region" description="Polar residues" evidence="1">
    <location>
        <begin position="605"/>
        <end position="622"/>
    </location>
</feature>
<feature type="region of interest" description="Disordered" evidence="1">
    <location>
        <begin position="603"/>
        <end position="622"/>
    </location>
</feature>
<evidence type="ECO:0000256" key="1">
    <source>
        <dbReference type="SAM" id="MobiDB-lite"/>
    </source>
</evidence>